<dbReference type="GeneID" id="100367574"/>
<reference evidence="6" key="1">
    <citation type="submission" date="2025-08" db="UniProtKB">
        <authorList>
            <consortium name="RefSeq"/>
        </authorList>
    </citation>
    <scope>IDENTIFICATION</scope>
    <source>
        <tissue evidence="6">Testes</tissue>
    </source>
</reference>
<evidence type="ECO:0000259" key="4">
    <source>
        <dbReference type="PROSITE" id="PS51233"/>
    </source>
</evidence>
<evidence type="ECO:0000313" key="5">
    <source>
        <dbReference type="Proteomes" id="UP000694865"/>
    </source>
</evidence>
<name>A0ABM0GRA2_SACKO</name>
<keyword evidence="5" id="KW-1185">Reference proteome</keyword>
<evidence type="ECO:0000256" key="1">
    <source>
        <dbReference type="ARBA" id="ARBA00023157"/>
    </source>
</evidence>
<dbReference type="Proteomes" id="UP000694865">
    <property type="component" value="Unplaced"/>
</dbReference>
<keyword evidence="2" id="KW-0325">Glycoprotein</keyword>
<feature type="signal peptide" evidence="3">
    <location>
        <begin position="1"/>
        <end position="25"/>
    </location>
</feature>
<dbReference type="PANTHER" id="PTHR11339:SF386">
    <property type="entry name" value="HEMOLECTIN, ISOFORM A"/>
    <property type="match status" value="1"/>
</dbReference>
<dbReference type="Pfam" id="PF00094">
    <property type="entry name" value="VWD"/>
    <property type="match status" value="1"/>
</dbReference>
<dbReference type="PANTHER" id="PTHR11339">
    <property type="entry name" value="EXTRACELLULAR MATRIX GLYCOPROTEIN RELATED"/>
    <property type="match status" value="1"/>
</dbReference>
<feature type="chain" id="PRO_5045588151" evidence="3">
    <location>
        <begin position="26"/>
        <end position="338"/>
    </location>
</feature>
<gene>
    <name evidence="6" type="primary">LOC100367574</name>
</gene>
<dbReference type="PROSITE" id="PS51233">
    <property type="entry name" value="VWFD"/>
    <property type="match status" value="1"/>
</dbReference>
<feature type="domain" description="VWFD" evidence="4">
    <location>
        <begin position="155"/>
        <end position="338"/>
    </location>
</feature>
<dbReference type="InterPro" id="IPR050780">
    <property type="entry name" value="Mucin_vWF_Thrombospondin_sf"/>
</dbReference>
<sequence>MPVKMSNMMILLGILICAITYQTNARVVKRADGNPHDLMLPGQGQASQCLSCEESEKLNLVECLMKPLADRYEQCETSRPECMTELTWKKKNGKDKLVFASRCMQIEACIEKEANEPGINNCDDPPIHVATKCRYCCNNNTITQGYFCPPPRDVVNCTVHGDPRFKTFDGFKYHEGGDCASYTIFHSECEIHGLDVTVTESEHQGHYRVETLTVKQDTDILELGINDYINPVEIKFNGNVLPATFPQSVGSSMQMLLTKTGTDYDVVIDLDWDGFPDLVVAWGFRRVELQLSQPYSGCFDVNGLCGDANGTPDYEMITPSNTNATDSNEFHESWGIGC</sequence>
<keyword evidence="3" id="KW-0732">Signal</keyword>
<dbReference type="SMART" id="SM00216">
    <property type="entry name" value="VWD"/>
    <property type="match status" value="1"/>
</dbReference>
<protein>
    <submittedName>
        <fullName evidence="6">Zonadhesin-like</fullName>
    </submittedName>
</protein>
<keyword evidence="1" id="KW-1015">Disulfide bond</keyword>
<proteinExistence type="predicted"/>
<dbReference type="RefSeq" id="XP_002735574.1">
    <property type="nucleotide sequence ID" value="XM_002735528.2"/>
</dbReference>
<evidence type="ECO:0000256" key="3">
    <source>
        <dbReference type="SAM" id="SignalP"/>
    </source>
</evidence>
<evidence type="ECO:0000256" key="2">
    <source>
        <dbReference type="ARBA" id="ARBA00023180"/>
    </source>
</evidence>
<dbReference type="InterPro" id="IPR001846">
    <property type="entry name" value="VWF_type-D"/>
</dbReference>
<accession>A0ABM0GRA2</accession>
<evidence type="ECO:0000313" key="6">
    <source>
        <dbReference type="RefSeq" id="XP_002735574.1"/>
    </source>
</evidence>
<organism evidence="5 6">
    <name type="scientific">Saccoglossus kowalevskii</name>
    <name type="common">Acorn worm</name>
    <dbReference type="NCBI Taxonomy" id="10224"/>
    <lineage>
        <taxon>Eukaryota</taxon>
        <taxon>Metazoa</taxon>
        <taxon>Hemichordata</taxon>
        <taxon>Enteropneusta</taxon>
        <taxon>Harrimaniidae</taxon>
        <taxon>Saccoglossus</taxon>
    </lineage>
</organism>